<comment type="caution">
    <text evidence="2">The sequence shown here is derived from an EMBL/GenBank/DDBJ whole genome shotgun (WGS) entry which is preliminary data.</text>
</comment>
<dbReference type="Pfam" id="PF12680">
    <property type="entry name" value="SnoaL_2"/>
    <property type="match status" value="1"/>
</dbReference>
<sequence>MSRTARAVVEDFFDRMADDDRRDTVGELFAEDATITLPGATFSGPDAANAMLEWLAPRYEWAAKSYGTWIEAGDYCVSQGTLYGEDLEGEPFEDIRYVDVYRVDDGLIERLDIYNDLAADGVVTPETVGTSAEGEP</sequence>
<reference evidence="2 3" key="1">
    <citation type="submission" date="2022-09" db="EMBL/GenBank/DDBJ databases">
        <title>Enrichment on poylsaccharides allowed isolation of novel metabolic and taxonomic groups of Haloarchaea.</title>
        <authorList>
            <person name="Sorokin D.Y."/>
            <person name="Elcheninov A.G."/>
            <person name="Khizhniak T.V."/>
            <person name="Kolganova T.V."/>
            <person name="Kublanov I.V."/>
        </authorList>
    </citation>
    <scope>NUCLEOTIDE SEQUENCE [LARGE SCALE GENOMIC DNA]</scope>
    <source>
        <strain evidence="2 3">AArc-curdl1</strain>
    </source>
</reference>
<proteinExistence type="predicted"/>
<accession>A0AAP2Z8N6</accession>
<dbReference type="Gene3D" id="3.10.450.50">
    <property type="match status" value="1"/>
</dbReference>
<keyword evidence="3" id="KW-1185">Reference proteome</keyword>
<dbReference type="Proteomes" id="UP001321047">
    <property type="component" value="Unassembled WGS sequence"/>
</dbReference>
<evidence type="ECO:0000259" key="1">
    <source>
        <dbReference type="Pfam" id="PF12680"/>
    </source>
</evidence>
<feature type="domain" description="SnoaL-like" evidence="1">
    <location>
        <begin position="9"/>
        <end position="110"/>
    </location>
</feature>
<evidence type="ECO:0000313" key="3">
    <source>
        <dbReference type="Proteomes" id="UP001321047"/>
    </source>
</evidence>
<name>A0AAP2Z8N6_9EURY</name>
<organism evidence="2 3">
    <name type="scientific">Natronosalvus hydrolyticus</name>
    <dbReference type="NCBI Taxonomy" id="2979988"/>
    <lineage>
        <taxon>Archaea</taxon>
        <taxon>Methanobacteriati</taxon>
        <taxon>Methanobacteriota</taxon>
        <taxon>Stenosarchaea group</taxon>
        <taxon>Halobacteria</taxon>
        <taxon>Halobacteriales</taxon>
        <taxon>Natrialbaceae</taxon>
        <taxon>Natronosalvus</taxon>
    </lineage>
</organism>
<protein>
    <submittedName>
        <fullName evidence="2">Nuclear transport factor 2 family protein</fullName>
    </submittedName>
</protein>
<evidence type="ECO:0000313" key="2">
    <source>
        <dbReference type="EMBL" id="MCU4751444.1"/>
    </source>
</evidence>
<dbReference type="EMBL" id="JAOPJZ010000003">
    <property type="protein sequence ID" value="MCU4751444.1"/>
    <property type="molecule type" value="Genomic_DNA"/>
</dbReference>
<dbReference type="SUPFAM" id="SSF54427">
    <property type="entry name" value="NTF2-like"/>
    <property type="match status" value="1"/>
</dbReference>
<dbReference type="InterPro" id="IPR037401">
    <property type="entry name" value="SnoaL-like"/>
</dbReference>
<dbReference type="AlphaFoldDB" id="A0AAP2Z8N6"/>
<gene>
    <name evidence="2" type="ORF">OB919_05540</name>
</gene>
<dbReference type="InterPro" id="IPR032710">
    <property type="entry name" value="NTF2-like_dom_sf"/>
</dbReference>
<dbReference type="RefSeq" id="WP_342807249.1">
    <property type="nucleotide sequence ID" value="NZ_JAOPJZ010000003.1"/>
</dbReference>